<evidence type="ECO:0000256" key="3">
    <source>
        <dbReference type="ARBA" id="ARBA00023015"/>
    </source>
</evidence>
<evidence type="ECO:0000256" key="4">
    <source>
        <dbReference type="ARBA" id="ARBA00023125"/>
    </source>
</evidence>
<feature type="domain" description="Response regulatory" evidence="7">
    <location>
        <begin position="6"/>
        <end position="119"/>
    </location>
</feature>
<organism evidence="8 9">
    <name type="scientific">Nesterenkonia rhizosphaerae</name>
    <dbReference type="NCBI Taxonomy" id="1348272"/>
    <lineage>
        <taxon>Bacteria</taxon>
        <taxon>Bacillati</taxon>
        <taxon>Actinomycetota</taxon>
        <taxon>Actinomycetes</taxon>
        <taxon>Micrococcales</taxon>
        <taxon>Micrococcaceae</taxon>
        <taxon>Nesterenkonia</taxon>
    </lineage>
</organism>
<dbReference type="InterPro" id="IPR011006">
    <property type="entry name" value="CheY-like_superfamily"/>
</dbReference>
<evidence type="ECO:0000256" key="6">
    <source>
        <dbReference type="PROSITE-ProRule" id="PRU00169"/>
    </source>
</evidence>
<dbReference type="InterPro" id="IPR039420">
    <property type="entry name" value="WalR-like"/>
</dbReference>
<protein>
    <submittedName>
        <fullName evidence="8">Response regulator</fullName>
    </submittedName>
</protein>
<dbReference type="SUPFAM" id="SSF52172">
    <property type="entry name" value="CheY-like"/>
    <property type="match status" value="1"/>
</dbReference>
<evidence type="ECO:0000313" key="8">
    <source>
        <dbReference type="EMBL" id="GAA4921218.1"/>
    </source>
</evidence>
<proteinExistence type="predicted"/>
<dbReference type="RefSeq" id="WP_345477612.1">
    <property type="nucleotide sequence ID" value="NZ_BAABLW010000007.1"/>
</dbReference>
<dbReference type="CDD" id="cd17574">
    <property type="entry name" value="REC_OmpR"/>
    <property type="match status" value="1"/>
</dbReference>
<reference evidence="9" key="1">
    <citation type="journal article" date="2019" name="Int. J. Syst. Evol. Microbiol.">
        <title>The Global Catalogue of Microorganisms (GCM) 10K type strain sequencing project: providing services to taxonomists for standard genome sequencing and annotation.</title>
        <authorList>
            <consortium name="The Broad Institute Genomics Platform"/>
            <consortium name="The Broad Institute Genome Sequencing Center for Infectious Disease"/>
            <person name="Wu L."/>
            <person name="Ma J."/>
        </authorList>
    </citation>
    <scope>NUCLEOTIDE SEQUENCE [LARGE SCALE GENOMIC DNA]</scope>
    <source>
        <strain evidence="9">JCM 19129</strain>
    </source>
</reference>
<dbReference type="InterPro" id="IPR001789">
    <property type="entry name" value="Sig_transdc_resp-reg_receiver"/>
</dbReference>
<keyword evidence="4" id="KW-0238">DNA-binding</keyword>
<dbReference type="Proteomes" id="UP001500368">
    <property type="component" value="Unassembled WGS sequence"/>
</dbReference>
<dbReference type="Gene3D" id="3.40.50.2300">
    <property type="match status" value="1"/>
</dbReference>
<keyword evidence="5" id="KW-0804">Transcription</keyword>
<evidence type="ECO:0000259" key="7">
    <source>
        <dbReference type="PROSITE" id="PS50110"/>
    </source>
</evidence>
<sequence length="125" mass="13679">MPQERRALVIEDDDDIRRLLEMVLGQAGFTVDTVSSGEEGVAWAAREDYVLATVDIGLPDIDGLEVIRRIRSTFTGRIVVISARASTGDETHGMAAGADLYLTKPFRPRELRAHFEGLLSAKPAP</sequence>
<evidence type="ECO:0000256" key="5">
    <source>
        <dbReference type="ARBA" id="ARBA00023163"/>
    </source>
</evidence>
<keyword evidence="2" id="KW-0902">Two-component regulatory system</keyword>
<dbReference type="SMART" id="SM00448">
    <property type="entry name" value="REC"/>
    <property type="match status" value="1"/>
</dbReference>
<dbReference type="PANTHER" id="PTHR48111:SF22">
    <property type="entry name" value="REGULATOR OF RPOS"/>
    <property type="match status" value="1"/>
</dbReference>
<comment type="caution">
    <text evidence="8">The sequence shown here is derived from an EMBL/GenBank/DDBJ whole genome shotgun (WGS) entry which is preliminary data.</text>
</comment>
<keyword evidence="9" id="KW-1185">Reference proteome</keyword>
<dbReference type="EMBL" id="BAABLW010000007">
    <property type="protein sequence ID" value="GAA4921218.1"/>
    <property type="molecule type" value="Genomic_DNA"/>
</dbReference>
<keyword evidence="6" id="KW-0597">Phosphoprotein</keyword>
<dbReference type="Pfam" id="PF00072">
    <property type="entry name" value="Response_reg"/>
    <property type="match status" value="1"/>
</dbReference>
<name>A0ABP9FXM7_9MICC</name>
<keyword evidence="3" id="KW-0805">Transcription regulation</keyword>
<comment type="subcellular location">
    <subcellularLocation>
        <location evidence="1">Cytoplasm</location>
    </subcellularLocation>
</comment>
<accession>A0ABP9FXM7</accession>
<dbReference type="PANTHER" id="PTHR48111">
    <property type="entry name" value="REGULATOR OF RPOS"/>
    <property type="match status" value="1"/>
</dbReference>
<evidence type="ECO:0000313" key="9">
    <source>
        <dbReference type="Proteomes" id="UP001500368"/>
    </source>
</evidence>
<dbReference type="PROSITE" id="PS50110">
    <property type="entry name" value="RESPONSE_REGULATORY"/>
    <property type="match status" value="1"/>
</dbReference>
<gene>
    <name evidence="8" type="ORF">GCM10025790_16930</name>
</gene>
<evidence type="ECO:0000256" key="1">
    <source>
        <dbReference type="ARBA" id="ARBA00004496"/>
    </source>
</evidence>
<evidence type="ECO:0000256" key="2">
    <source>
        <dbReference type="ARBA" id="ARBA00023012"/>
    </source>
</evidence>
<feature type="modified residue" description="4-aspartylphosphate" evidence="6">
    <location>
        <position position="55"/>
    </location>
</feature>